<dbReference type="AlphaFoldDB" id="A0A382VMG7"/>
<sequence>MTVLSDLVDLILTISDGRDLPAVRTLHKPRPAQPEEQSKKFGVVVLDDDSCGFFFAGLDDTPSQLAACDPRQFTGAAPLDLVRNCLSANPLAKAVGLGVLNALSQHLLRVSGFQLDQASDPLGHL</sequence>
<feature type="domain" description="DUF4213" evidence="1">
    <location>
        <begin position="43"/>
        <end position="104"/>
    </location>
</feature>
<dbReference type="InterPro" id="IPR025251">
    <property type="entry name" value="DUF4213"/>
</dbReference>
<accession>A0A382VMG7</accession>
<dbReference type="SUPFAM" id="SSF159713">
    <property type="entry name" value="Dhaf3308-like"/>
    <property type="match status" value="1"/>
</dbReference>
<proteinExistence type="predicted"/>
<evidence type="ECO:0000313" key="2">
    <source>
        <dbReference type="EMBL" id="SVD47091.1"/>
    </source>
</evidence>
<dbReference type="Pfam" id="PF13938">
    <property type="entry name" value="DUF4213"/>
    <property type="match status" value="1"/>
</dbReference>
<gene>
    <name evidence="2" type="ORF">METZ01_LOCUS399945</name>
</gene>
<organism evidence="2">
    <name type="scientific">marine metagenome</name>
    <dbReference type="NCBI Taxonomy" id="408172"/>
    <lineage>
        <taxon>unclassified sequences</taxon>
        <taxon>metagenomes</taxon>
        <taxon>ecological metagenomes</taxon>
    </lineage>
</organism>
<reference evidence="2" key="1">
    <citation type="submission" date="2018-05" db="EMBL/GenBank/DDBJ databases">
        <authorList>
            <person name="Lanie J.A."/>
            <person name="Ng W.-L."/>
            <person name="Kazmierczak K.M."/>
            <person name="Andrzejewski T.M."/>
            <person name="Davidsen T.M."/>
            <person name="Wayne K.J."/>
            <person name="Tettelin H."/>
            <person name="Glass J.I."/>
            <person name="Rusch D."/>
            <person name="Podicherti R."/>
            <person name="Tsui H.-C.T."/>
            <person name="Winkler M.E."/>
        </authorList>
    </citation>
    <scope>NUCLEOTIDE SEQUENCE</scope>
</reference>
<evidence type="ECO:0000259" key="1">
    <source>
        <dbReference type="Pfam" id="PF13938"/>
    </source>
</evidence>
<protein>
    <recommendedName>
        <fullName evidence="1">DUF4213 domain-containing protein</fullName>
    </recommendedName>
</protein>
<name>A0A382VMG7_9ZZZZ</name>
<dbReference type="EMBL" id="UINC01152745">
    <property type="protein sequence ID" value="SVD47091.1"/>
    <property type="molecule type" value="Genomic_DNA"/>
</dbReference>
<feature type="non-terminal residue" evidence="2">
    <location>
        <position position="125"/>
    </location>
</feature>